<dbReference type="EMBL" id="JABAEW010000014">
    <property type="protein sequence ID" value="NMD86739.1"/>
    <property type="molecule type" value="Genomic_DNA"/>
</dbReference>
<accession>A0A848AZR5</accession>
<gene>
    <name evidence="1" type="ORF">HF882_09100</name>
</gene>
<dbReference type="AlphaFoldDB" id="A0A848AZR5"/>
<comment type="caution">
    <text evidence="1">The sequence shown here is derived from an EMBL/GenBank/DDBJ whole genome shotgun (WGS) entry which is preliminary data.</text>
</comment>
<proteinExistence type="predicted"/>
<sequence>MSYTPEEYAAAAARATAEQKELLIVGGELVLQEPAPRPLAELRQEAAATLWANYKRHQQQYVDAEDLTLATVCAASGSAKGAAVQAWVMNLWANYYQVKDAIESAADADALAAVVLTPDPENIPPYTIRELNEEAAAVLAAQNNQEG</sequence>
<evidence type="ECO:0000313" key="2">
    <source>
        <dbReference type="Proteomes" id="UP000576225"/>
    </source>
</evidence>
<dbReference type="Proteomes" id="UP000576225">
    <property type="component" value="Unassembled WGS sequence"/>
</dbReference>
<protein>
    <submittedName>
        <fullName evidence="1">Uncharacterized protein</fullName>
    </submittedName>
</protein>
<reference evidence="1 2" key="1">
    <citation type="submission" date="2020-04" db="EMBL/GenBank/DDBJ databases">
        <authorList>
            <person name="Hitch T.C.A."/>
            <person name="Wylensek D."/>
            <person name="Clavel T."/>
        </authorList>
    </citation>
    <scope>NUCLEOTIDE SEQUENCE [LARGE SCALE GENOMIC DNA]</scope>
    <source>
        <strain evidence="1 2">COR2-253-APC-1A</strain>
    </source>
</reference>
<evidence type="ECO:0000313" key="1">
    <source>
        <dbReference type="EMBL" id="NMD86739.1"/>
    </source>
</evidence>
<dbReference type="RefSeq" id="WP_168962370.1">
    <property type="nucleotide sequence ID" value="NZ_JABAEW010000014.1"/>
</dbReference>
<name>A0A848AZR5_9BACT</name>
<organism evidence="1 2">
    <name type="scientific">Victivallis vadensis</name>
    <dbReference type="NCBI Taxonomy" id="172901"/>
    <lineage>
        <taxon>Bacteria</taxon>
        <taxon>Pseudomonadati</taxon>
        <taxon>Lentisphaerota</taxon>
        <taxon>Lentisphaeria</taxon>
        <taxon>Victivallales</taxon>
        <taxon>Victivallaceae</taxon>
        <taxon>Victivallis</taxon>
    </lineage>
</organism>